<gene>
    <name evidence="1" type="ORF">DZF96_01745</name>
</gene>
<dbReference type="AlphaFoldDB" id="A0A399NX53"/>
<dbReference type="Proteomes" id="UP000266298">
    <property type="component" value="Unassembled WGS sequence"/>
</dbReference>
<name>A0A399NX53_9MICO</name>
<protein>
    <submittedName>
        <fullName evidence="1">Uncharacterized protein</fullName>
    </submittedName>
</protein>
<accession>A0A399NX53</accession>
<comment type="caution">
    <text evidence="1">The sequence shown here is derived from an EMBL/GenBank/DDBJ whole genome shotgun (WGS) entry which is preliminary data.</text>
</comment>
<evidence type="ECO:0000313" key="1">
    <source>
        <dbReference type="EMBL" id="RII98742.1"/>
    </source>
</evidence>
<dbReference type="EMBL" id="QWEC01000011">
    <property type="protein sequence ID" value="RII98742.1"/>
    <property type="molecule type" value="Genomic_DNA"/>
</dbReference>
<proteinExistence type="predicted"/>
<organism evidence="1 2">
    <name type="scientific">Clavibacter michiganensis</name>
    <dbReference type="NCBI Taxonomy" id="28447"/>
    <lineage>
        <taxon>Bacteria</taxon>
        <taxon>Bacillati</taxon>
        <taxon>Actinomycetota</taxon>
        <taxon>Actinomycetes</taxon>
        <taxon>Micrococcales</taxon>
        <taxon>Microbacteriaceae</taxon>
        <taxon>Clavibacter</taxon>
    </lineage>
</organism>
<sequence>MLSRMLPYHFSQLSQILLSFHQHVVSSRKAVVFAVPLRIKNDKTTIPRFDLVSLSSRLVSLTDSRSDCHLIRQVTHHGFDLRQDMLLRLAAHI</sequence>
<reference evidence="1 2" key="1">
    <citation type="submission" date="2018-08" db="EMBL/GenBank/DDBJ databases">
        <title>Genome Sequence of Clavibacter michiganensis Subspecies type strains, and the Atypical Peach-Colored Strains Isolated from Tomato.</title>
        <authorList>
            <person name="Osdaghi E."/>
            <person name="Portier P."/>
            <person name="Briand M."/>
            <person name="Jacques M.-A."/>
        </authorList>
    </citation>
    <scope>NUCLEOTIDE SEQUENCE [LARGE SCALE GENOMIC DNA]</scope>
    <source>
        <strain evidence="1 2">CFBP 7493</strain>
    </source>
</reference>
<evidence type="ECO:0000313" key="2">
    <source>
        <dbReference type="Proteomes" id="UP000266298"/>
    </source>
</evidence>